<dbReference type="AlphaFoldDB" id="A0A183EET0"/>
<protein>
    <submittedName>
        <fullName evidence="8">Acyl-CoA dehydrogenase</fullName>
    </submittedName>
</protein>
<dbReference type="InterPro" id="IPR046373">
    <property type="entry name" value="Acyl-CoA_Oxase/DH_mid-dom_sf"/>
</dbReference>
<dbReference type="Proteomes" id="UP000271098">
    <property type="component" value="Unassembled WGS sequence"/>
</dbReference>
<dbReference type="PANTHER" id="PTHR43831">
    <property type="entry name" value="ISOBUTYRYL-COA DEHYDROGENASE"/>
    <property type="match status" value="1"/>
</dbReference>
<organism evidence="8">
    <name type="scientific">Gongylonema pulchrum</name>
    <dbReference type="NCBI Taxonomy" id="637853"/>
    <lineage>
        <taxon>Eukaryota</taxon>
        <taxon>Metazoa</taxon>
        <taxon>Ecdysozoa</taxon>
        <taxon>Nematoda</taxon>
        <taxon>Chromadorea</taxon>
        <taxon>Rhabditida</taxon>
        <taxon>Spirurina</taxon>
        <taxon>Spiruromorpha</taxon>
        <taxon>Spiruroidea</taxon>
        <taxon>Gongylonematidae</taxon>
        <taxon>Gongylonema</taxon>
    </lineage>
</organism>
<keyword evidence="2" id="KW-0285">Flavoprotein</keyword>
<comment type="cofactor">
    <cofactor evidence="1">
        <name>FAD</name>
        <dbReference type="ChEBI" id="CHEBI:57692"/>
    </cofactor>
</comment>
<dbReference type="GO" id="GO:0005739">
    <property type="term" value="C:mitochondrion"/>
    <property type="evidence" value="ECO:0007669"/>
    <property type="project" value="TreeGrafter"/>
</dbReference>
<evidence type="ECO:0000259" key="5">
    <source>
        <dbReference type="Pfam" id="PF02771"/>
    </source>
</evidence>
<proteinExistence type="predicted"/>
<dbReference type="GO" id="GO:0016627">
    <property type="term" value="F:oxidoreductase activity, acting on the CH-CH group of donors"/>
    <property type="evidence" value="ECO:0007669"/>
    <property type="project" value="InterPro"/>
</dbReference>
<keyword evidence="7" id="KW-1185">Reference proteome</keyword>
<feature type="domain" description="Acyl-CoA dehydrogenase/oxidase N-terminal" evidence="5">
    <location>
        <begin position="4"/>
        <end position="89"/>
    </location>
</feature>
<gene>
    <name evidence="6" type="ORF">GPUH_LOCUS19470</name>
</gene>
<dbReference type="GO" id="GO:0050660">
    <property type="term" value="F:flavin adenine dinucleotide binding"/>
    <property type="evidence" value="ECO:0007669"/>
    <property type="project" value="InterPro"/>
</dbReference>
<dbReference type="InterPro" id="IPR037069">
    <property type="entry name" value="AcylCoA_DH/ox_N_sf"/>
</dbReference>
<evidence type="ECO:0000313" key="6">
    <source>
        <dbReference type="EMBL" id="VDN33906.1"/>
    </source>
</evidence>
<dbReference type="Pfam" id="PF02770">
    <property type="entry name" value="Acyl-CoA_dh_M"/>
    <property type="match status" value="1"/>
</dbReference>
<reference evidence="6 7" key="2">
    <citation type="submission" date="2018-11" db="EMBL/GenBank/DDBJ databases">
        <authorList>
            <consortium name="Pathogen Informatics"/>
        </authorList>
    </citation>
    <scope>NUCLEOTIDE SEQUENCE [LARGE SCALE GENOMIC DNA]</scope>
</reference>
<evidence type="ECO:0000259" key="4">
    <source>
        <dbReference type="Pfam" id="PF02770"/>
    </source>
</evidence>
<name>A0A183EET0_9BILA</name>
<dbReference type="Gene3D" id="2.40.110.10">
    <property type="entry name" value="Butyryl-CoA Dehydrogenase, subunit A, domain 2"/>
    <property type="match status" value="1"/>
</dbReference>
<keyword evidence="3" id="KW-0274">FAD</keyword>
<reference evidence="8" key="1">
    <citation type="submission" date="2016-06" db="UniProtKB">
        <authorList>
            <consortium name="WormBaseParasite"/>
        </authorList>
    </citation>
    <scope>IDENTIFICATION</scope>
</reference>
<evidence type="ECO:0000313" key="8">
    <source>
        <dbReference type="WBParaSite" id="GPUH_0001949601-mRNA-1"/>
    </source>
</evidence>
<dbReference type="InterPro" id="IPR006091">
    <property type="entry name" value="Acyl-CoA_Oxase/DH_mid-dom"/>
</dbReference>
<evidence type="ECO:0000256" key="2">
    <source>
        <dbReference type="ARBA" id="ARBA00022630"/>
    </source>
</evidence>
<dbReference type="WBParaSite" id="GPUH_0001949601-mRNA-1">
    <property type="protein sequence ID" value="GPUH_0001949601-mRNA-1"/>
    <property type="gene ID" value="GPUH_0001949601"/>
</dbReference>
<dbReference type="PANTHER" id="PTHR43831:SF1">
    <property type="entry name" value="ISOBUTYRYL-COA DEHYDROGENASE, MITOCHONDRIAL"/>
    <property type="match status" value="1"/>
</dbReference>
<sequence length="158" mass="17369">MTGWDKQEKLPSHSVLKKAGELGFGAIYCKKNYGGSDLSRIHASIIYEQLAAGCASSAAYMSIHNMCAWLIDKFGNHELKERYIPSLATFDTIAAFFLTEPISGDDPTAIQLTAKLDGDHYILNGTKLFVLGYDEAQLYIITARHENRTGADGIFCIA</sequence>
<feature type="domain" description="Acyl-CoA oxidase/dehydrogenase middle" evidence="4">
    <location>
        <begin position="95"/>
        <end position="155"/>
    </location>
</feature>
<dbReference type="Gene3D" id="1.10.540.10">
    <property type="entry name" value="Acyl-CoA dehydrogenase/oxidase, N-terminal domain"/>
    <property type="match status" value="1"/>
</dbReference>
<evidence type="ECO:0000313" key="7">
    <source>
        <dbReference type="Proteomes" id="UP000271098"/>
    </source>
</evidence>
<dbReference type="SUPFAM" id="SSF56645">
    <property type="entry name" value="Acyl-CoA dehydrogenase NM domain-like"/>
    <property type="match status" value="1"/>
</dbReference>
<accession>A0A183EET0</accession>
<evidence type="ECO:0000256" key="3">
    <source>
        <dbReference type="ARBA" id="ARBA00022827"/>
    </source>
</evidence>
<dbReference type="Pfam" id="PF02771">
    <property type="entry name" value="Acyl-CoA_dh_N"/>
    <property type="match status" value="1"/>
</dbReference>
<dbReference type="InterPro" id="IPR009100">
    <property type="entry name" value="AcylCoA_DH/oxidase_NM_dom_sf"/>
</dbReference>
<dbReference type="InterPro" id="IPR013786">
    <property type="entry name" value="AcylCoA_DH/ox_N"/>
</dbReference>
<dbReference type="InterPro" id="IPR052547">
    <property type="entry name" value="Mito_Isobutyryl-CoADH"/>
</dbReference>
<dbReference type="OrthoDB" id="10254877at2759"/>
<dbReference type="EMBL" id="UYRT01088584">
    <property type="protein sequence ID" value="VDN33906.1"/>
    <property type="molecule type" value="Genomic_DNA"/>
</dbReference>
<evidence type="ECO:0000256" key="1">
    <source>
        <dbReference type="ARBA" id="ARBA00001974"/>
    </source>
</evidence>